<keyword evidence="8" id="KW-1185">Reference proteome</keyword>
<reference evidence="7 8" key="1">
    <citation type="submission" date="2018-07" db="EMBL/GenBank/DDBJ databases">
        <title>Complete genome sequencing of Ornithinimicrobium sp. AMA3305.</title>
        <authorList>
            <person name="Bae J.-W."/>
        </authorList>
    </citation>
    <scope>NUCLEOTIDE SEQUENCE [LARGE SCALE GENOMIC DNA]</scope>
    <source>
        <strain evidence="7 8">AMA3305</strain>
    </source>
</reference>
<evidence type="ECO:0000256" key="5">
    <source>
        <dbReference type="ARBA" id="ARBA00037941"/>
    </source>
</evidence>
<dbReference type="RefSeq" id="WP_114928159.1">
    <property type="nucleotide sequence ID" value="NZ_CP031229.1"/>
</dbReference>
<protein>
    <submittedName>
        <fullName evidence="7">L-2-hydroxyglutarate oxidase</fullName>
    </submittedName>
</protein>
<dbReference type="Gene3D" id="3.50.50.60">
    <property type="entry name" value="FAD/NAD(P)-binding domain"/>
    <property type="match status" value="1"/>
</dbReference>
<evidence type="ECO:0000256" key="3">
    <source>
        <dbReference type="ARBA" id="ARBA00022827"/>
    </source>
</evidence>
<comment type="cofactor">
    <cofactor evidence="1">
        <name>FAD</name>
        <dbReference type="ChEBI" id="CHEBI:57692"/>
    </cofactor>
</comment>
<name>A0A345NMY6_9MICO</name>
<dbReference type="AlphaFoldDB" id="A0A345NMY6"/>
<evidence type="ECO:0000256" key="2">
    <source>
        <dbReference type="ARBA" id="ARBA00022630"/>
    </source>
</evidence>
<dbReference type="EMBL" id="CP031229">
    <property type="protein sequence ID" value="AXH96394.1"/>
    <property type="molecule type" value="Genomic_DNA"/>
</dbReference>
<dbReference type="Proteomes" id="UP000253790">
    <property type="component" value="Chromosome"/>
</dbReference>
<comment type="similarity">
    <text evidence="5">Belongs to the L2HGDH family.</text>
</comment>
<sequence length="406" mass="43893">MSSVHDVVVVGGGIVGLATAMTLLRRRPGSDVLVLEKEDRPGRHQTGHNSGVIHAGVYYRPGSLKARLCVAGARATREFCDAHDLAYRDTGKLIVATDEAELSRLGALQERASANGLVLERLDADELRGREPEVAGLGALFSPSTGIVDYGEVALVMARQVERLGGEVRLGAEVTGLGESAGRVTVRLARDGEELDAVHAARVVVCAGLQADRLARMAGVDPGVRIVPFRGDYYRLPDHRRGVVGTLVYPVPDPALPFLGVHLTLTMDGGVTAGPNAVQAWAREGYRRWAVDPRDAVDVLRFPGWWRFVRRHLRSGVAEEWDSLRRSAYLARVRRYCPALTVQDLAGYETGVRAQALRADGTMVEDFLAVTTERTVHVLNAPSPAATSALPLGEMIADRVAHLADR</sequence>
<keyword evidence="4" id="KW-0560">Oxidoreductase</keyword>
<organism evidence="7 8">
    <name type="scientific">Ornithinimicrobium avium</name>
    <dbReference type="NCBI Taxonomy" id="2283195"/>
    <lineage>
        <taxon>Bacteria</taxon>
        <taxon>Bacillati</taxon>
        <taxon>Actinomycetota</taxon>
        <taxon>Actinomycetes</taxon>
        <taxon>Micrococcales</taxon>
        <taxon>Ornithinimicrobiaceae</taxon>
        <taxon>Ornithinimicrobium</taxon>
    </lineage>
</organism>
<evidence type="ECO:0000313" key="8">
    <source>
        <dbReference type="Proteomes" id="UP000253790"/>
    </source>
</evidence>
<gene>
    <name evidence="7" type="ORF">DV701_09925</name>
</gene>
<evidence type="ECO:0000313" key="7">
    <source>
        <dbReference type="EMBL" id="AXH96394.1"/>
    </source>
</evidence>
<dbReference type="GO" id="GO:0005737">
    <property type="term" value="C:cytoplasm"/>
    <property type="evidence" value="ECO:0007669"/>
    <property type="project" value="TreeGrafter"/>
</dbReference>
<dbReference type="InterPro" id="IPR036188">
    <property type="entry name" value="FAD/NAD-bd_sf"/>
</dbReference>
<dbReference type="Pfam" id="PF01266">
    <property type="entry name" value="DAO"/>
    <property type="match status" value="1"/>
</dbReference>
<keyword evidence="2" id="KW-0285">Flavoprotein</keyword>
<accession>A0A345NMY6</accession>
<dbReference type="SUPFAM" id="SSF51905">
    <property type="entry name" value="FAD/NAD(P)-binding domain"/>
    <property type="match status" value="1"/>
</dbReference>
<feature type="domain" description="FAD dependent oxidoreductase" evidence="6">
    <location>
        <begin position="6"/>
        <end position="399"/>
    </location>
</feature>
<dbReference type="PANTHER" id="PTHR43104">
    <property type="entry name" value="L-2-HYDROXYGLUTARATE DEHYDROGENASE, MITOCHONDRIAL"/>
    <property type="match status" value="1"/>
</dbReference>
<dbReference type="Gene3D" id="3.30.9.10">
    <property type="entry name" value="D-Amino Acid Oxidase, subunit A, domain 2"/>
    <property type="match status" value="1"/>
</dbReference>
<proteinExistence type="inferred from homology"/>
<evidence type="ECO:0000256" key="1">
    <source>
        <dbReference type="ARBA" id="ARBA00001974"/>
    </source>
</evidence>
<dbReference type="GO" id="GO:0047545">
    <property type="term" value="F:(S)-2-hydroxyglutarate dehydrogenase activity"/>
    <property type="evidence" value="ECO:0007669"/>
    <property type="project" value="TreeGrafter"/>
</dbReference>
<dbReference type="NCBIfam" id="NF008726">
    <property type="entry name" value="PRK11728.1"/>
    <property type="match status" value="1"/>
</dbReference>
<evidence type="ECO:0000259" key="6">
    <source>
        <dbReference type="Pfam" id="PF01266"/>
    </source>
</evidence>
<dbReference type="InterPro" id="IPR006076">
    <property type="entry name" value="FAD-dep_OxRdtase"/>
</dbReference>
<evidence type="ECO:0000256" key="4">
    <source>
        <dbReference type="ARBA" id="ARBA00023002"/>
    </source>
</evidence>
<dbReference type="PANTHER" id="PTHR43104:SF2">
    <property type="entry name" value="L-2-HYDROXYGLUTARATE DEHYDROGENASE, MITOCHONDRIAL"/>
    <property type="match status" value="1"/>
</dbReference>
<keyword evidence="3" id="KW-0274">FAD</keyword>
<dbReference type="OrthoDB" id="9801699at2"/>
<dbReference type="KEGG" id="orn:DV701_09925"/>